<protein>
    <submittedName>
        <fullName evidence="2">Uncharacterized protein</fullName>
    </submittedName>
</protein>
<evidence type="ECO:0000313" key="3">
    <source>
        <dbReference type="Proteomes" id="UP000324222"/>
    </source>
</evidence>
<reference evidence="2 3" key="1">
    <citation type="submission" date="2019-05" db="EMBL/GenBank/DDBJ databases">
        <title>Another draft genome of Portunus trituberculatus and its Hox gene families provides insights of decapod evolution.</title>
        <authorList>
            <person name="Jeong J.-H."/>
            <person name="Song I."/>
            <person name="Kim S."/>
            <person name="Choi T."/>
            <person name="Kim D."/>
            <person name="Ryu S."/>
            <person name="Kim W."/>
        </authorList>
    </citation>
    <scope>NUCLEOTIDE SEQUENCE [LARGE SCALE GENOMIC DNA]</scope>
    <source>
        <tissue evidence="2">Muscle</tissue>
    </source>
</reference>
<gene>
    <name evidence="2" type="ORF">E2C01_066671</name>
</gene>
<dbReference type="AlphaFoldDB" id="A0A5B7HSY9"/>
<feature type="region of interest" description="Disordered" evidence="1">
    <location>
        <begin position="12"/>
        <end position="62"/>
    </location>
</feature>
<evidence type="ECO:0000313" key="2">
    <source>
        <dbReference type="EMBL" id="MPC72367.1"/>
    </source>
</evidence>
<organism evidence="2 3">
    <name type="scientific">Portunus trituberculatus</name>
    <name type="common">Swimming crab</name>
    <name type="synonym">Neptunus trituberculatus</name>
    <dbReference type="NCBI Taxonomy" id="210409"/>
    <lineage>
        <taxon>Eukaryota</taxon>
        <taxon>Metazoa</taxon>
        <taxon>Ecdysozoa</taxon>
        <taxon>Arthropoda</taxon>
        <taxon>Crustacea</taxon>
        <taxon>Multicrustacea</taxon>
        <taxon>Malacostraca</taxon>
        <taxon>Eumalacostraca</taxon>
        <taxon>Eucarida</taxon>
        <taxon>Decapoda</taxon>
        <taxon>Pleocyemata</taxon>
        <taxon>Brachyura</taxon>
        <taxon>Eubrachyura</taxon>
        <taxon>Portunoidea</taxon>
        <taxon>Portunidae</taxon>
        <taxon>Portuninae</taxon>
        <taxon>Portunus</taxon>
    </lineage>
</organism>
<evidence type="ECO:0000256" key="1">
    <source>
        <dbReference type="SAM" id="MobiDB-lite"/>
    </source>
</evidence>
<proteinExistence type="predicted"/>
<keyword evidence="3" id="KW-1185">Reference proteome</keyword>
<feature type="compositionally biased region" description="Pro residues" evidence="1">
    <location>
        <begin position="43"/>
        <end position="62"/>
    </location>
</feature>
<dbReference type="Proteomes" id="UP000324222">
    <property type="component" value="Unassembled WGS sequence"/>
</dbReference>
<accession>A0A5B7HSY9</accession>
<comment type="caution">
    <text evidence="2">The sequence shown here is derived from an EMBL/GenBank/DDBJ whole genome shotgun (WGS) entry which is preliminary data.</text>
</comment>
<dbReference type="EMBL" id="VSRR010034613">
    <property type="protein sequence ID" value="MPC72367.1"/>
    <property type="molecule type" value="Genomic_DNA"/>
</dbReference>
<sequence>MFTKFRFHLCERRGNKTRSQPTRSRGQMWFSAPMPPNSSHALPHPPTSPFRAPPTPHPSLLK</sequence>
<name>A0A5B7HSY9_PORTR</name>